<dbReference type="Proteomes" id="UP001281147">
    <property type="component" value="Unassembled WGS sequence"/>
</dbReference>
<evidence type="ECO:0000313" key="1">
    <source>
        <dbReference type="EMBL" id="KAK3706839.1"/>
    </source>
</evidence>
<dbReference type="EMBL" id="JAUTXU010000116">
    <property type="protein sequence ID" value="KAK3706839.1"/>
    <property type="molecule type" value="Genomic_DNA"/>
</dbReference>
<evidence type="ECO:0000313" key="2">
    <source>
        <dbReference type="Proteomes" id="UP001281147"/>
    </source>
</evidence>
<proteinExistence type="predicted"/>
<organism evidence="1 2">
    <name type="scientific">Vermiconidia calcicola</name>
    <dbReference type="NCBI Taxonomy" id="1690605"/>
    <lineage>
        <taxon>Eukaryota</taxon>
        <taxon>Fungi</taxon>
        <taxon>Dikarya</taxon>
        <taxon>Ascomycota</taxon>
        <taxon>Pezizomycotina</taxon>
        <taxon>Dothideomycetes</taxon>
        <taxon>Dothideomycetidae</taxon>
        <taxon>Mycosphaerellales</taxon>
        <taxon>Extremaceae</taxon>
        <taxon>Vermiconidia</taxon>
    </lineage>
</organism>
<gene>
    <name evidence="1" type="ORF">LTR37_012518</name>
</gene>
<sequence length="590" mass="68180">MDNSPLRLLPDELLEQIAYYLPPSATLAFGSTCKRGNKIAYEHLIWRAHCKLGWQYWEPKHDFEEKLEQPPAQTHWRKLYNERRKADIKALESFNELLKTQQLRVQRMEEVAKLGRDVKDLLLKMRNETPEDAEDVLARRWYADAILGHLNRQTALEKWTRLQNRQMVRLEEVLGAYDLFVLGGRPGDLADLDKEFDRLADAVKANDVAFDDLSVRMKALRVADYLRSEGLVGNPNVGDYHALRNNFLSIALFDEVHTSLPLQSVAIYCAVARRLGVNAKPSNYPAHVHAVIEAPADVTLDGKQKSSVQGAEPEMEFMHMDPWNSSDEVPRDQLIRRLTQMGVPPNQQQGLLAASNNLEITLRTGRNIMHSVQEARNRRRGSRGGLPYPDIECAWYAMLWSLMILGERDGATTLHRRRQCLPYIAEHFQQHFPEDLGMIERVIAPMFEGEGEHTVLAHLFEQQRAADRNVKAPFPRSGLTKNVEYKIGQHFQHKRYGYGGFIIGWDFKCTMDPGWIAQMQVDQLPGGRNQPFYNVVADDKSQRYVAEENIERLYMTPNESLMLQAGRWFKRWDKERKIFVSNIRDEYPDD</sequence>
<accession>A0ACC3N0G3</accession>
<name>A0ACC3N0G3_9PEZI</name>
<comment type="caution">
    <text evidence="1">The sequence shown here is derived from an EMBL/GenBank/DDBJ whole genome shotgun (WGS) entry which is preliminary data.</text>
</comment>
<reference evidence="1" key="1">
    <citation type="submission" date="2023-07" db="EMBL/GenBank/DDBJ databases">
        <title>Black Yeasts Isolated from many extreme environments.</title>
        <authorList>
            <person name="Coleine C."/>
            <person name="Stajich J.E."/>
            <person name="Selbmann L."/>
        </authorList>
    </citation>
    <scope>NUCLEOTIDE SEQUENCE</scope>
    <source>
        <strain evidence="1">CCFEE 5714</strain>
    </source>
</reference>
<keyword evidence="2" id="KW-1185">Reference proteome</keyword>
<protein>
    <submittedName>
        <fullName evidence="1">Uncharacterized protein</fullName>
    </submittedName>
</protein>